<dbReference type="SMART" id="SM00355">
    <property type="entry name" value="ZnF_C2H2"/>
    <property type="match status" value="10"/>
</dbReference>
<dbReference type="GO" id="GO:0000977">
    <property type="term" value="F:RNA polymerase II transcription regulatory region sequence-specific DNA binding"/>
    <property type="evidence" value="ECO:0007669"/>
    <property type="project" value="TreeGrafter"/>
</dbReference>
<evidence type="ECO:0000256" key="5">
    <source>
        <dbReference type="PROSITE-ProRule" id="PRU00042"/>
    </source>
</evidence>
<feature type="region of interest" description="Disordered" evidence="6">
    <location>
        <begin position="177"/>
        <end position="196"/>
    </location>
</feature>
<evidence type="ECO:0000259" key="7">
    <source>
        <dbReference type="PROSITE" id="PS50157"/>
    </source>
</evidence>
<dbReference type="EMBL" id="HBUE01217193">
    <property type="protein sequence ID" value="CAG6537617.1"/>
    <property type="molecule type" value="Transcribed_RNA"/>
</dbReference>
<dbReference type="AlphaFoldDB" id="A0A8D8HNV8"/>
<dbReference type="EMBL" id="HBUE01323745">
    <property type="protein sequence ID" value="CAG6589627.1"/>
    <property type="molecule type" value="Transcribed_RNA"/>
</dbReference>
<feature type="domain" description="C2H2-type" evidence="7">
    <location>
        <begin position="436"/>
        <end position="463"/>
    </location>
</feature>
<evidence type="ECO:0000256" key="1">
    <source>
        <dbReference type="ARBA" id="ARBA00022723"/>
    </source>
</evidence>
<dbReference type="SUPFAM" id="SSF57667">
    <property type="entry name" value="beta-beta-alpha zinc fingers"/>
    <property type="match status" value="3"/>
</dbReference>
<dbReference type="Pfam" id="PF13912">
    <property type="entry name" value="zf-C2H2_6"/>
    <property type="match status" value="1"/>
</dbReference>
<dbReference type="PROSITE" id="PS50157">
    <property type="entry name" value="ZINC_FINGER_C2H2_2"/>
    <property type="match status" value="7"/>
</dbReference>
<feature type="compositionally biased region" description="Acidic residues" evidence="6">
    <location>
        <begin position="204"/>
        <end position="220"/>
    </location>
</feature>
<reference evidence="8" key="1">
    <citation type="submission" date="2021-05" db="EMBL/GenBank/DDBJ databases">
        <authorList>
            <person name="Alioto T."/>
            <person name="Alioto T."/>
            <person name="Gomez Garrido J."/>
        </authorList>
    </citation>
    <scope>NUCLEOTIDE SEQUENCE</scope>
</reference>
<organism evidence="8">
    <name type="scientific">Culex pipiens</name>
    <name type="common">House mosquito</name>
    <dbReference type="NCBI Taxonomy" id="7175"/>
    <lineage>
        <taxon>Eukaryota</taxon>
        <taxon>Metazoa</taxon>
        <taxon>Ecdysozoa</taxon>
        <taxon>Arthropoda</taxon>
        <taxon>Hexapoda</taxon>
        <taxon>Insecta</taxon>
        <taxon>Pterygota</taxon>
        <taxon>Neoptera</taxon>
        <taxon>Endopterygota</taxon>
        <taxon>Diptera</taxon>
        <taxon>Nematocera</taxon>
        <taxon>Culicoidea</taxon>
        <taxon>Culicidae</taxon>
        <taxon>Culicinae</taxon>
        <taxon>Culicini</taxon>
        <taxon>Culex</taxon>
        <taxon>Culex</taxon>
    </lineage>
</organism>
<sequence>MAIFALDQFPDVCRMCVLPKPVGEMIPLESITLEGVGSQTLLQLLNRLTFEASKDISDHLPRAICSGCFSTFEFVCQYQAKATMTGKLLVALASLKLGNEGPIVRLFGAERDALIRLIRELNLCSKEEVLLQDFLEQFERKKATVKMKLEHEASQVVVRESKPEDVEYYNVEYIEDDGNASVQRHHQEEAKEDPEPFAEFLEDPEEPEEYLQDEHEESLESNEQPQKLKPKTRMMQCSYCKYRTTSQEMFQSHVDRHENPDDRNPWKCSFANCDEVYPTKDELLRHKKEMHSKYVCDICGLVLKHKYTLEVHLRRHKGESKYPCQYCRTAYFTSNELKLHMSVVHLSLVDFQCNDCGLAFKNKKSLLLHSRTHSEQRSYQCEECDMSFKTSAHLRRHHNTVHRAIKFSCSHCSVSYGRKDKLRMHMERTHNIQTYFPCEICLKSFSSAADLAEHKAHHARPKELECATCLVAFLNRKEFDDHLCITYRDSYECCGRDFKFHLHFNKHMFLAHGLKTNVRVKPAANQLMSAVRAARKPVERCVRCGRVFPTRKLKKEHMQQCAELIPFGEEEVLDEVGMGQQLQQQQQQGKQVKAYAYVLPAGAEEIRDDINHSFVCANRTDGFYVDVDNDCQVSEWPPLWVGSLLR</sequence>
<dbReference type="InterPro" id="IPR036236">
    <property type="entry name" value="Znf_C2H2_sf"/>
</dbReference>
<dbReference type="GO" id="GO:0005634">
    <property type="term" value="C:nucleus"/>
    <property type="evidence" value="ECO:0007669"/>
    <property type="project" value="TreeGrafter"/>
</dbReference>
<evidence type="ECO:0000313" key="8">
    <source>
        <dbReference type="EMBL" id="CAG6537617.1"/>
    </source>
</evidence>
<proteinExistence type="predicted"/>
<feature type="domain" description="C2H2-type" evidence="7">
    <location>
        <begin position="351"/>
        <end position="378"/>
    </location>
</feature>
<feature type="domain" description="C2H2-type" evidence="7">
    <location>
        <begin position="407"/>
        <end position="430"/>
    </location>
</feature>
<dbReference type="GO" id="GO:0000981">
    <property type="term" value="F:DNA-binding transcription factor activity, RNA polymerase II-specific"/>
    <property type="evidence" value="ECO:0007669"/>
    <property type="project" value="TreeGrafter"/>
</dbReference>
<evidence type="ECO:0000256" key="2">
    <source>
        <dbReference type="ARBA" id="ARBA00022737"/>
    </source>
</evidence>
<dbReference type="GO" id="GO:0008270">
    <property type="term" value="F:zinc ion binding"/>
    <property type="evidence" value="ECO:0007669"/>
    <property type="project" value="UniProtKB-KW"/>
</dbReference>
<dbReference type="InterPro" id="IPR013087">
    <property type="entry name" value="Znf_C2H2_type"/>
</dbReference>
<feature type="domain" description="C2H2-type" evidence="7">
    <location>
        <begin position="322"/>
        <end position="345"/>
    </location>
</feature>
<dbReference type="Gene3D" id="3.30.160.60">
    <property type="entry name" value="Classic Zinc Finger"/>
    <property type="match status" value="5"/>
</dbReference>
<evidence type="ECO:0000256" key="3">
    <source>
        <dbReference type="ARBA" id="ARBA00022771"/>
    </source>
</evidence>
<dbReference type="PANTHER" id="PTHR24409:SF295">
    <property type="entry name" value="AZ2-RELATED"/>
    <property type="match status" value="1"/>
</dbReference>
<evidence type="ECO:0000256" key="6">
    <source>
        <dbReference type="SAM" id="MobiDB-lite"/>
    </source>
</evidence>
<name>A0A8D8HNV8_CULPI</name>
<keyword evidence="2" id="KW-0677">Repeat</keyword>
<keyword evidence="1" id="KW-0479">Metal-binding</keyword>
<accession>A0A8D8HNV8</accession>
<protein>
    <submittedName>
        <fullName evidence="8">Zinc finger protein 567</fullName>
    </submittedName>
</protein>
<keyword evidence="4" id="KW-0862">Zinc</keyword>
<keyword evidence="3 5" id="KW-0863">Zinc-finger</keyword>
<evidence type="ECO:0000256" key="4">
    <source>
        <dbReference type="ARBA" id="ARBA00022833"/>
    </source>
</evidence>
<feature type="domain" description="C2H2-type" evidence="7">
    <location>
        <begin position="294"/>
        <end position="321"/>
    </location>
</feature>
<dbReference type="Pfam" id="PF00096">
    <property type="entry name" value="zf-C2H2"/>
    <property type="match status" value="3"/>
</dbReference>
<feature type="domain" description="C2H2-type" evidence="7">
    <location>
        <begin position="266"/>
        <end position="292"/>
    </location>
</feature>
<dbReference type="PROSITE" id="PS00028">
    <property type="entry name" value="ZINC_FINGER_C2H2_1"/>
    <property type="match status" value="6"/>
</dbReference>
<dbReference type="PANTHER" id="PTHR24409">
    <property type="entry name" value="ZINC FINGER PROTEIN 142"/>
    <property type="match status" value="1"/>
</dbReference>
<feature type="region of interest" description="Disordered" evidence="6">
    <location>
        <begin position="204"/>
        <end position="229"/>
    </location>
</feature>
<feature type="domain" description="C2H2-type" evidence="7">
    <location>
        <begin position="379"/>
        <end position="407"/>
    </location>
</feature>